<dbReference type="InterPro" id="IPR037068">
    <property type="entry name" value="DNA_primase_core_N_sf"/>
</dbReference>
<evidence type="ECO:0000313" key="1">
    <source>
        <dbReference type="EMBL" id="CAB4169892.1"/>
    </source>
</evidence>
<evidence type="ECO:0000313" key="5">
    <source>
        <dbReference type="EMBL" id="CAB5227199.1"/>
    </source>
</evidence>
<organism evidence="4">
    <name type="scientific">uncultured Caudovirales phage</name>
    <dbReference type="NCBI Taxonomy" id="2100421"/>
    <lineage>
        <taxon>Viruses</taxon>
        <taxon>Duplodnaviria</taxon>
        <taxon>Heunggongvirae</taxon>
        <taxon>Uroviricota</taxon>
        <taxon>Caudoviricetes</taxon>
        <taxon>Peduoviridae</taxon>
        <taxon>Maltschvirus</taxon>
        <taxon>Maltschvirus maltsch</taxon>
    </lineage>
</organism>
<dbReference type="EMBL" id="LR797043">
    <property type="protein sequence ID" value="CAB4183323.1"/>
    <property type="molecule type" value="Genomic_DNA"/>
</dbReference>
<dbReference type="EMBL" id="LR797266">
    <property type="protein sequence ID" value="CAB4197741.1"/>
    <property type="molecule type" value="Genomic_DNA"/>
</dbReference>
<protein>
    <submittedName>
        <fullName evidence="4">Putative DnaG-like primase</fullName>
    </submittedName>
</protein>
<gene>
    <name evidence="2" type="ORF">UFOVP1080_50</name>
    <name evidence="3" type="ORF">UFOVP1321_38</name>
    <name evidence="4" type="ORF">UFOVP1432_25</name>
    <name evidence="5" type="ORF">UFOVP1528_13</name>
    <name evidence="1" type="ORF">UFOVP905_14</name>
</gene>
<dbReference type="SUPFAM" id="SSF56731">
    <property type="entry name" value="DNA primase core"/>
    <property type="match status" value="1"/>
</dbReference>
<evidence type="ECO:0000313" key="2">
    <source>
        <dbReference type="EMBL" id="CAB4183323.1"/>
    </source>
</evidence>
<sequence>MRIPYRDIEPHIPPNVGDQVGVNHDLCPAGADTRGRLFIKRTDSAILAYCHNCGGHAARSTSAHSGVRQRQLLLSLARQADAGVVANGGVLLPYDAVDIDHPDFTKLAKSWLYQHHMSDALIRKYHICYSPALGRVILPVFDKDSNLIFWQGRAIDGAGPKYLNSPGVEKPIFTTHDTSIVTHTIVITEDILSAIRVAAANYNVCGMALLGTHDRDNLPSYFGRATSIMVWLDDDVAGRSASLPLVTKLKTICPCGITIWAPKSPLLQPKNLTNHEIQDRLTFTYYKKA</sequence>
<evidence type="ECO:0000313" key="3">
    <source>
        <dbReference type="EMBL" id="CAB4197741.1"/>
    </source>
</evidence>
<name>A0A6J5SEY4_9CAUD</name>
<accession>A0A6J5SEY4</accession>
<dbReference type="EMBL" id="LR798375">
    <property type="protein sequence ID" value="CAB5227199.1"/>
    <property type="molecule type" value="Genomic_DNA"/>
</dbReference>
<dbReference type="Gene3D" id="3.90.980.10">
    <property type="entry name" value="DNA primase, catalytic core, N-terminal domain"/>
    <property type="match status" value="1"/>
</dbReference>
<evidence type="ECO:0000313" key="4">
    <source>
        <dbReference type="EMBL" id="CAB4212579.1"/>
    </source>
</evidence>
<dbReference type="EMBL" id="LR797390">
    <property type="protein sequence ID" value="CAB4212579.1"/>
    <property type="molecule type" value="Genomic_DNA"/>
</dbReference>
<proteinExistence type="predicted"/>
<dbReference type="EMBL" id="LR796848">
    <property type="protein sequence ID" value="CAB4169892.1"/>
    <property type="molecule type" value="Genomic_DNA"/>
</dbReference>
<reference evidence="4" key="1">
    <citation type="submission" date="2020-05" db="EMBL/GenBank/DDBJ databases">
        <authorList>
            <person name="Chiriac C."/>
            <person name="Salcher M."/>
            <person name="Ghai R."/>
            <person name="Kavagutti S V."/>
        </authorList>
    </citation>
    <scope>NUCLEOTIDE SEQUENCE</scope>
</reference>